<reference evidence="4 5" key="1">
    <citation type="journal article" date="2016" name="Virology">
        <title>The genomic content and context of auxiliary metabolic genes in marine cyanomyoviruses.</title>
        <authorList>
            <person name="Crummett L.T."/>
            <person name="Puxty R.J."/>
            <person name="Weihe C."/>
            <person name="Marston M.F."/>
            <person name="Martiny J.B."/>
        </authorList>
    </citation>
    <scope>NUCLEOTIDE SEQUENCE [LARGE SCALE GENOMIC DNA]</scope>
    <source>
        <strain evidence="1">0808SB25</strain>
        <strain evidence="2">0910TB04</strain>
        <strain evidence="3">1010CC42</strain>
    </source>
</reference>
<accession>A0A1D8KJB5</accession>
<dbReference type="Proteomes" id="UP000240920">
    <property type="component" value="Segment"/>
</dbReference>
<evidence type="ECO:0000313" key="3">
    <source>
        <dbReference type="EMBL" id="AOV59211.1"/>
    </source>
</evidence>
<evidence type="ECO:0000313" key="5">
    <source>
        <dbReference type="Proteomes" id="UP000240804"/>
    </source>
</evidence>
<dbReference type="KEGG" id="vg:30306519"/>
<evidence type="ECO:0000313" key="1">
    <source>
        <dbReference type="EMBL" id="AOV58732.1"/>
    </source>
</evidence>
<sequence length="87" mass="10056">MGKGCKILFQDCDPSQAQDRDLPYSAYLIEYIEGDITKFDIATGPKQVDIFDDYWDKYHDNFVGMVQTEGRCNPKLYGYVSKDSKKK</sequence>
<keyword evidence="4" id="KW-1185">Reference proteome</keyword>
<organism evidence="1 6">
    <name type="scientific">Synechococcus phage S-CAM3</name>
    <dbReference type="NCBI Taxonomy" id="1883366"/>
    <lineage>
        <taxon>Viruses</taxon>
        <taxon>Duplodnaviria</taxon>
        <taxon>Heunggongvirae</taxon>
        <taxon>Uroviricota</taxon>
        <taxon>Caudoviricetes</taxon>
        <taxon>Pantevenvirales</taxon>
        <taxon>Kyanoviridae</taxon>
        <taxon>Charybdisvirus</taxon>
        <taxon>Charybdisvirus scam3</taxon>
    </lineage>
</organism>
<dbReference type="Proteomes" id="UP000204537">
    <property type="component" value="Segment"/>
</dbReference>
<dbReference type="GeneID" id="30306519"/>
<dbReference type="EMBL" id="KU686199">
    <property type="protein sequence ID" value="AOV59211.1"/>
    <property type="molecule type" value="Genomic_DNA"/>
</dbReference>
<dbReference type="Proteomes" id="UP000240804">
    <property type="component" value="Segment"/>
</dbReference>
<proteinExistence type="predicted"/>
<gene>
    <name evidence="3" type="ORF">C421010_228</name>
    <name evidence="1" type="ORF">S250808_227</name>
    <name evidence="2" type="ORF">T040910_227</name>
</gene>
<dbReference type="EMBL" id="KU686198">
    <property type="protein sequence ID" value="AOV58971.1"/>
    <property type="molecule type" value="Genomic_DNA"/>
</dbReference>
<dbReference type="RefSeq" id="YP_009321491.1">
    <property type="nucleotide sequence ID" value="NC_031906.1"/>
</dbReference>
<evidence type="ECO:0000313" key="2">
    <source>
        <dbReference type="EMBL" id="AOV58971.1"/>
    </source>
</evidence>
<protein>
    <submittedName>
        <fullName evidence="1">Uncharacterized protein</fullName>
    </submittedName>
</protein>
<name>A0A1D8KJB5_9CAUD</name>
<evidence type="ECO:0000313" key="4">
    <source>
        <dbReference type="Proteomes" id="UP000204537"/>
    </source>
</evidence>
<dbReference type="EMBL" id="KU686197">
    <property type="protein sequence ID" value="AOV58732.1"/>
    <property type="molecule type" value="Genomic_DNA"/>
</dbReference>
<dbReference type="OrthoDB" id="24279at10239"/>
<evidence type="ECO:0000313" key="6">
    <source>
        <dbReference type="Proteomes" id="UP000240920"/>
    </source>
</evidence>